<protein>
    <submittedName>
        <fullName evidence="2">Uncharacterized protein</fullName>
    </submittedName>
</protein>
<dbReference type="AlphaFoldDB" id="A0A9P3F261"/>
<keyword evidence="1" id="KW-1133">Transmembrane helix</keyword>
<proteinExistence type="predicted"/>
<reference evidence="2 3" key="1">
    <citation type="submission" date="2021-02" db="EMBL/GenBank/DDBJ databases">
        <title>Pan-genome distribution and transcriptional activeness of fungal secondary metabolism genes in Aspergillus section Fumigati.</title>
        <authorList>
            <person name="Takahashi H."/>
            <person name="Umemura M."/>
            <person name="Ninomiya A."/>
            <person name="Kusuya Y."/>
            <person name="Urayama S."/>
            <person name="Shimizu M."/>
            <person name="Watanabe A."/>
            <person name="Kamei K."/>
            <person name="Yaguchi T."/>
            <person name="Hagiwara D."/>
        </authorList>
    </citation>
    <scope>NUCLEOTIDE SEQUENCE [LARGE SCALE GENOMIC DNA]</scope>
    <source>
        <strain evidence="2 3">IFM 47045</strain>
    </source>
</reference>
<dbReference type="Proteomes" id="UP000710440">
    <property type="component" value="Unassembled WGS sequence"/>
</dbReference>
<accession>A0A9P3F261</accession>
<organism evidence="2 3">
    <name type="scientific">Aspergillus viridinutans</name>
    <dbReference type="NCBI Taxonomy" id="75553"/>
    <lineage>
        <taxon>Eukaryota</taxon>
        <taxon>Fungi</taxon>
        <taxon>Dikarya</taxon>
        <taxon>Ascomycota</taxon>
        <taxon>Pezizomycotina</taxon>
        <taxon>Eurotiomycetes</taxon>
        <taxon>Eurotiomycetidae</taxon>
        <taxon>Eurotiales</taxon>
        <taxon>Aspergillaceae</taxon>
        <taxon>Aspergillus</taxon>
        <taxon>Aspergillus subgen. Fumigati</taxon>
    </lineage>
</organism>
<gene>
    <name evidence="2" type="ORF">Aspvir_006573</name>
</gene>
<evidence type="ECO:0000313" key="3">
    <source>
        <dbReference type="Proteomes" id="UP000710440"/>
    </source>
</evidence>
<keyword evidence="1" id="KW-0472">Membrane</keyword>
<dbReference type="RefSeq" id="XP_043125703.1">
    <property type="nucleotide sequence ID" value="XM_043269768.1"/>
</dbReference>
<comment type="caution">
    <text evidence="2">The sequence shown here is derived from an EMBL/GenBank/DDBJ whole genome shotgun (WGS) entry which is preliminary data.</text>
</comment>
<name>A0A9P3F261_ASPVI</name>
<evidence type="ECO:0000256" key="1">
    <source>
        <dbReference type="SAM" id="Phobius"/>
    </source>
</evidence>
<keyword evidence="1" id="KW-0812">Transmembrane</keyword>
<dbReference type="GeneID" id="66934555"/>
<evidence type="ECO:0000313" key="2">
    <source>
        <dbReference type="EMBL" id="GIK02517.1"/>
    </source>
</evidence>
<feature type="transmembrane region" description="Helical" evidence="1">
    <location>
        <begin position="20"/>
        <end position="41"/>
    </location>
</feature>
<dbReference type="EMBL" id="BOPL01000004">
    <property type="protein sequence ID" value="GIK02517.1"/>
    <property type="molecule type" value="Genomic_DNA"/>
</dbReference>
<keyword evidence="3" id="KW-1185">Reference proteome</keyword>
<sequence>MAISNDNPGLVLKMEGKSSLLIWVFDIVFNFVVKVFFNVVFDVVFKLVKQQVQTTMLFLERREIELQRLIVDDWGRCIMFIDLESGYFDRFLSLPKERHVGIVDDHQTSSCPRYGTDSRAMFYPEVCPTCAERTQDQAIQSEDDEYEENETHVEMVHQDDLFLPAIRIAKLWKSQEVIIMTAVERELLYKHMMAMDQFESKLILHEHTDTSVGRSDTQVFLNCLAAPSQANEMIRMVANEADDAELDQTTAKAQETGVEVKGRMSLSAPAPAYESVCQALALDLHNPLLFMLSQMN</sequence>